<organism evidence="1 2">
    <name type="scientific">Rhodoferax aquaticus</name>
    <dbReference type="NCBI Taxonomy" id="2527691"/>
    <lineage>
        <taxon>Bacteria</taxon>
        <taxon>Pseudomonadati</taxon>
        <taxon>Pseudomonadota</taxon>
        <taxon>Betaproteobacteria</taxon>
        <taxon>Burkholderiales</taxon>
        <taxon>Comamonadaceae</taxon>
        <taxon>Rhodoferax</taxon>
    </lineage>
</organism>
<evidence type="ECO:0000313" key="1">
    <source>
        <dbReference type="EMBL" id="QDL56007.1"/>
    </source>
</evidence>
<protein>
    <submittedName>
        <fullName evidence="1">Uncharacterized protein</fullName>
    </submittedName>
</protein>
<dbReference type="RefSeq" id="WP_142813211.1">
    <property type="nucleotide sequence ID" value="NZ_CP036282.1"/>
</dbReference>
<accession>A0A515ETK1</accession>
<keyword evidence="2" id="KW-1185">Reference proteome</keyword>
<gene>
    <name evidence="1" type="ORF">EXZ61_18495</name>
</gene>
<name>A0A515ETK1_9BURK</name>
<reference evidence="2" key="1">
    <citation type="submission" date="2019-02" db="EMBL/GenBank/DDBJ databases">
        <title>Complete genome sequence of Rhodoferax sp. Gr-4.</title>
        <authorList>
            <person name="Jin L."/>
        </authorList>
    </citation>
    <scope>NUCLEOTIDE SEQUENCE [LARGE SCALE GENOMIC DNA]</scope>
    <source>
        <strain evidence="2">Gr-4</strain>
    </source>
</reference>
<dbReference type="KEGG" id="rhg:EXZ61_18495"/>
<dbReference type="AlphaFoldDB" id="A0A515ETK1"/>
<dbReference type="EMBL" id="CP036282">
    <property type="protein sequence ID" value="QDL56007.1"/>
    <property type="molecule type" value="Genomic_DNA"/>
</dbReference>
<dbReference type="Proteomes" id="UP000317365">
    <property type="component" value="Chromosome"/>
</dbReference>
<reference evidence="2" key="2">
    <citation type="journal article" date="2020" name="Int. J. Syst. Evol. Microbiol.">
        <title>Genomic insights into a novel species Rhodoferax aquaticus sp. nov., isolated from freshwater.</title>
        <authorList>
            <person name="Li T."/>
            <person name="Zhuo Y."/>
            <person name="Jin C.Z."/>
            <person name="Wu X."/>
            <person name="Ko S.R."/>
            <person name="Jin F.J."/>
            <person name="Ahn C.Y."/>
            <person name="Oh H.M."/>
            <person name="Lee H.G."/>
            <person name="Jin L."/>
        </authorList>
    </citation>
    <scope>NUCLEOTIDE SEQUENCE [LARGE SCALE GENOMIC DNA]</scope>
    <source>
        <strain evidence="2">Gr-4</strain>
    </source>
</reference>
<proteinExistence type="predicted"/>
<sequence>MKYIKTETGQQAFKERSGLISPRQRPMFILFDGVKTVEQVLAASAGLGATQSDVDHLLAQGLIGLAPEPLFAPVDNKVVKWTALDGTVALRSNRSAQERYTEAMPIATQLVASMGLSGYLLNLAVESADGYEGLLAVFPKIHKALGSKACKELDRALNG</sequence>
<evidence type="ECO:0000313" key="2">
    <source>
        <dbReference type="Proteomes" id="UP000317365"/>
    </source>
</evidence>